<evidence type="ECO:0008006" key="3">
    <source>
        <dbReference type="Google" id="ProtNLM"/>
    </source>
</evidence>
<evidence type="ECO:0000313" key="2">
    <source>
        <dbReference type="Proteomes" id="UP000240572"/>
    </source>
</evidence>
<name>A0A2P8CWA1_9BACT</name>
<dbReference type="RefSeq" id="WP_106524882.1">
    <property type="nucleotide sequence ID" value="NZ_PYGD01000012.1"/>
</dbReference>
<dbReference type="InterPro" id="IPR058238">
    <property type="entry name" value="Lant_leader_dom"/>
</dbReference>
<accession>A0A2P8CWA1</accession>
<dbReference type="AlphaFoldDB" id="A0A2P8CWA1"/>
<evidence type="ECO:0000313" key="1">
    <source>
        <dbReference type="EMBL" id="PSK89226.1"/>
    </source>
</evidence>
<protein>
    <recommendedName>
        <fullName evidence="3">Natural product</fullName>
    </recommendedName>
</protein>
<comment type="caution">
    <text evidence="1">The sequence shown here is derived from an EMBL/GenBank/DDBJ whole genome shotgun (WGS) entry which is preliminary data.</text>
</comment>
<keyword evidence="2" id="KW-1185">Reference proteome</keyword>
<organism evidence="1 2">
    <name type="scientific">Taibaiella chishuiensis</name>
    <dbReference type="NCBI Taxonomy" id="1434707"/>
    <lineage>
        <taxon>Bacteria</taxon>
        <taxon>Pseudomonadati</taxon>
        <taxon>Bacteroidota</taxon>
        <taxon>Chitinophagia</taxon>
        <taxon>Chitinophagales</taxon>
        <taxon>Chitinophagaceae</taxon>
        <taxon>Taibaiella</taxon>
    </lineage>
</organism>
<dbReference type="Proteomes" id="UP000240572">
    <property type="component" value="Unassembled WGS sequence"/>
</dbReference>
<dbReference type="EMBL" id="PYGD01000012">
    <property type="protein sequence ID" value="PSK89226.1"/>
    <property type="molecule type" value="Genomic_DNA"/>
</dbReference>
<dbReference type="NCBIfam" id="NF038153">
    <property type="entry name" value="lant_leader_L1a"/>
    <property type="match status" value="1"/>
</dbReference>
<gene>
    <name evidence="1" type="ORF">B0I18_11227</name>
</gene>
<reference evidence="1 2" key="1">
    <citation type="submission" date="2018-03" db="EMBL/GenBank/DDBJ databases">
        <title>Genomic Encyclopedia of Type Strains, Phase III (KMG-III): the genomes of soil and plant-associated and newly described type strains.</title>
        <authorList>
            <person name="Whitman W."/>
        </authorList>
    </citation>
    <scope>NUCLEOTIDE SEQUENCE [LARGE SCALE GENOMIC DNA]</scope>
    <source>
        <strain evidence="1 2">CGMCC 1.12700</strain>
    </source>
</reference>
<sequence length="88" mass="9385">MKKKNLNAKLQLTRKTIAQLNDNAMMDIQGGATLPNCINVQTNPIVCRVIPVTTTRTILTTTTVSYAGCPTDTSGTSVINPGGSIQQH</sequence>
<proteinExistence type="predicted"/>